<dbReference type="Proteomes" id="UP000075882">
    <property type="component" value="Unassembled WGS sequence"/>
</dbReference>
<evidence type="ECO:0000259" key="2">
    <source>
        <dbReference type="Pfam" id="PF16020"/>
    </source>
</evidence>
<accession>A0A8W7Q4B4</accession>
<sequence>MLPVRSIANLSIRNAAFLSRGYHGPNNFRVYTMNDMPVPEGDFFEEHRRKNRVYNTVLAAGIVIFGITLTVVSIMELLLLTENVMNGIHSFCCYAVQPRSTEINFSYDLTSRSIDPGCPVRTCKLLAYVKKHH</sequence>
<keyword evidence="1" id="KW-0472">Membrane</keyword>
<name>A0A8W7Q4B4_ANOCL</name>
<keyword evidence="1" id="KW-0812">Transmembrane</keyword>
<dbReference type="InterPro" id="IPR031973">
    <property type="entry name" value="Deltameth_res_prag01"/>
</dbReference>
<dbReference type="EnsemblMetazoa" id="ACOM042571-RA">
    <property type="protein sequence ID" value="ACOM042571-PA.1"/>
    <property type="gene ID" value="ACOM042571"/>
</dbReference>
<protein>
    <recommendedName>
        <fullName evidence="2">Deltamethrin resistance protein prag01 domain-containing protein</fullName>
    </recommendedName>
</protein>
<evidence type="ECO:0000256" key="1">
    <source>
        <dbReference type="SAM" id="Phobius"/>
    </source>
</evidence>
<dbReference type="AlphaFoldDB" id="A0A8W7Q4B4"/>
<dbReference type="PANTHER" id="PTHR22133:SF2">
    <property type="entry name" value="AT01821P-RELATED"/>
    <property type="match status" value="1"/>
</dbReference>
<reference evidence="3" key="1">
    <citation type="submission" date="2022-08" db="UniProtKB">
        <authorList>
            <consortium name="EnsemblMetazoa"/>
        </authorList>
    </citation>
    <scope>IDENTIFICATION</scope>
</reference>
<dbReference type="VEuPathDB" id="VectorBase:ACON2_033332"/>
<evidence type="ECO:0000313" key="3">
    <source>
        <dbReference type="EnsemblMetazoa" id="ACOM042571-PA.1"/>
    </source>
</evidence>
<feature type="transmembrane region" description="Helical" evidence="1">
    <location>
        <begin position="57"/>
        <end position="80"/>
    </location>
</feature>
<keyword evidence="1" id="KW-1133">Transmembrane helix</keyword>
<dbReference type="Pfam" id="PF16020">
    <property type="entry name" value="Deltameth_res"/>
    <property type="match status" value="1"/>
</dbReference>
<dbReference type="PANTHER" id="PTHR22133">
    <property type="entry name" value="AT01821P-RELATED"/>
    <property type="match status" value="1"/>
</dbReference>
<feature type="domain" description="Deltamethrin resistance protein prag01" evidence="2">
    <location>
        <begin position="34"/>
        <end position="83"/>
    </location>
</feature>
<organism evidence="3">
    <name type="scientific">Anopheles coluzzii</name>
    <name type="common">African malaria mosquito</name>
    <dbReference type="NCBI Taxonomy" id="1518534"/>
    <lineage>
        <taxon>Eukaryota</taxon>
        <taxon>Metazoa</taxon>
        <taxon>Ecdysozoa</taxon>
        <taxon>Arthropoda</taxon>
        <taxon>Hexapoda</taxon>
        <taxon>Insecta</taxon>
        <taxon>Pterygota</taxon>
        <taxon>Neoptera</taxon>
        <taxon>Endopterygota</taxon>
        <taxon>Diptera</taxon>
        <taxon>Nematocera</taxon>
        <taxon>Culicoidea</taxon>
        <taxon>Culicidae</taxon>
        <taxon>Anophelinae</taxon>
        <taxon>Anopheles</taxon>
    </lineage>
</organism>
<proteinExistence type="predicted"/>